<keyword evidence="2" id="KW-0012">Acyltransferase</keyword>
<proteinExistence type="predicted"/>
<name>A0A2N3L7R9_9PROT</name>
<dbReference type="PANTHER" id="PTHR43420">
    <property type="entry name" value="ACETYLTRANSFERASE"/>
    <property type="match status" value="1"/>
</dbReference>
<dbReference type="EMBL" id="NXGX01000003">
    <property type="protein sequence ID" value="PKR58849.1"/>
    <property type="molecule type" value="Genomic_DNA"/>
</dbReference>
<evidence type="ECO:0000313" key="6">
    <source>
        <dbReference type="Proteomes" id="UP000233332"/>
    </source>
</evidence>
<reference evidence="5 6" key="1">
    <citation type="submission" date="2017-09" db="EMBL/GenBank/DDBJ databases">
        <title>Biodiversity and function of Thalassospira species in the particle-attached aromatic-hydrocarbon-degrading consortia from the surface seawater of the China South Sea.</title>
        <authorList>
            <person name="Dong C."/>
            <person name="Lai Q."/>
            <person name="Shao Z."/>
        </authorList>
    </citation>
    <scope>NUCLEOTIDE SEQUENCE [LARGE SCALE GENOMIC DNA]</scope>
    <source>
        <strain evidence="5 6">139Z-12</strain>
    </source>
</reference>
<dbReference type="Gene3D" id="3.40.630.30">
    <property type="match status" value="1"/>
</dbReference>
<sequence>MTRTSPNGPAPGRAGSDHANNSSPSKKPKAIELVALTGAFASVAAALHEQGFDDCWDADAITRLLDVPGAFGLLAFQPGDNARNGADIPLGFVLVQAVLDEAEINTIVVTPSARGLGVGKKLLSGVEKRLRADDVTRMLLEVAIDNEPALRLYRGFGFAEIGRRKRYYDRRDGQKVDALVLEHHLVRD</sequence>
<protein>
    <submittedName>
        <fullName evidence="5">Ribosomal-protein-alanine acetyltransferase</fullName>
    </submittedName>
</protein>
<dbReference type="PROSITE" id="PS51186">
    <property type="entry name" value="GNAT"/>
    <property type="match status" value="1"/>
</dbReference>
<dbReference type="AlphaFoldDB" id="A0A2N3L7R9"/>
<evidence type="ECO:0000259" key="4">
    <source>
        <dbReference type="PROSITE" id="PS51186"/>
    </source>
</evidence>
<evidence type="ECO:0000256" key="1">
    <source>
        <dbReference type="ARBA" id="ARBA00022679"/>
    </source>
</evidence>
<organism evidence="5 6">
    <name type="scientific">Thalassospira lohafexi</name>
    <dbReference type="NCBI Taxonomy" id="744227"/>
    <lineage>
        <taxon>Bacteria</taxon>
        <taxon>Pseudomonadati</taxon>
        <taxon>Pseudomonadota</taxon>
        <taxon>Alphaproteobacteria</taxon>
        <taxon>Rhodospirillales</taxon>
        <taxon>Thalassospiraceae</taxon>
        <taxon>Thalassospira</taxon>
    </lineage>
</organism>
<dbReference type="InterPro" id="IPR000182">
    <property type="entry name" value="GNAT_dom"/>
</dbReference>
<dbReference type="CDD" id="cd04301">
    <property type="entry name" value="NAT_SF"/>
    <property type="match status" value="1"/>
</dbReference>
<feature type="domain" description="N-acetyltransferase" evidence="4">
    <location>
        <begin position="31"/>
        <end position="186"/>
    </location>
</feature>
<dbReference type="SUPFAM" id="SSF55729">
    <property type="entry name" value="Acyl-CoA N-acyltransferases (Nat)"/>
    <property type="match status" value="1"/>
</dbReference>
<dbReference type="GO" id="GO:0016747">
    <property type="term" value="F:acyltransferase activity, transferring groups other than amino-acyl groups"/>
    <property type="evidence" value="ECO:0007669"/>
    <property type="project" value="InterPro"/>
</dbReference>
<dbReference type="InterPro" id="IPR016181">
    <property type="entry name" value="Acyl_CoA_acyltransferase"/>
</dbReference>
<gene>
    <name evidence="5" type="ORF">COO92_08350</name>
</gene>
<evidence type="ECO:0000256" key="2">
    <source>
        <dbReference type="ARBA" id="ARBA00023315"/>
    </source>
</evidence>
<accession>A0A2N3L7R9</accession>
<dbReference type="RefSeq" id="WP_101301323.1">
    <property type="nucleotide sequence ID" value="NZ_NXGX01000003.1"/>
</dbReference>
<dbReference type="Proteomes" id="UP000233332">
    <property type="component" value="Unassembled WGS sequence"/>
</dbReference>
<feature type="region of interest" description="Disordered" evidence="3">
    <location>
        <begin position="1"/>
        <end position="26"/>
    </location>
</feature>
<evidence type="ECO:0000313" key="5">
    <source>
        <dbReference type="EMBL" id="PKR58849.1"/>
    </source>
</evidence>
<keyword evidence="1 5" id="KW-0808">Transferase</keyword>
<comment type="caution">
    <text evidence="5">The sequence shown here is derived from an EMBL/GenBank/DDBJ whole genome shotgun (WGS) entry which is preliminary data.</text>
</comment>
<dbReference type="PANTHER" id="PTHR43420:SF12">
    <property type="entry name" value="N-ACETYLTRANSFERASE DOMAIN-CONTAINING PROTEIN"/>
    <property type="match status" value="1"/>
</dbReference>
<keyword evidence="6" id="KW-1185">Reference proteome</keyword>
<dbReference type="InterPro" id="IPR050680">
    <property type="entry name" value="YpeA/RimI_acetyltransf"/>
</dbReference>
<dbReference type="Pfam" id="PF00583">
    <property type="entry name" value="Acetyltransf_1"/>
    <property type="match status" value="1"/>
</dbReference>
<evidence type="ECO:0000256" key="3">
    <source>
        <dbReference type="SAM" id="MobiDB-lite"/>
    </source>
</evidence>